<dbReference type="Proteomes" id="UP001157502">
    <property type="component" value="Chromosome 29"/>
</dbReference>
<name>A0ACC2FE96_DALPE</name>
<dbReference type="EMBL" id="CM055756">
    <property type="protein sequence ID" value="KAJ7989736.1"/>
    <property type="molecule type" value="Genomic_DNA"/>
</dbReference>
<comment type="caution">
    <text evidence="1">The sequence shown here is derived from an EMBL/GenBank/DDBJ whole genome shotgun (WGS) entry which is preliminary data.</text>
</comment>
<gene>
    <name evidence="1" type="ORF">DPEC_G00307620</name>
</gene>
<evidence type="ECO:0000313" key="1">
    <source>
        <dbReference type="EMBL" id="KAJ7989736.1"/>
    </source>
</evidence>
<reference evidence="1" key="1">
    <citation type="submission" date="2021-05" db="EMBL/GenBank/DDBJ databases">
        <authorList>
            <person name="Pan Q."/>
            <person name="Jouanno E."/>
            <person name="Zahm M."/>
            <person name="Klopp C."/>
            <person name="Cabau C."/>
            <person name="Louis A."/>
            <person name="Berthelot C."/>
            <person name="Parey E."/>
            <person name="Roest Crollius H."/>
            <person name="Montfort J."/>
            <person name="Robinson-Rechavi M."/>
            <person name="Bouchez O."/>
            <person name="Lampietro C."/>
            <person name="Lopez Roques C."/>
            <person name="Donnadieu C."/>
            <person name="Postlethwait J."/>
            <person name="Bobe J."/>
            <person name="Dillon D."/>
            <person name="Chandos A."/>
            <person name="von Hippel F."/>
            <person name="Guiguen Y."/>
        </authorList>
    </citation>
    <scope>NUCLEOTIDE SEQUENCE</scope>
    <source>
        <strain evidence="1">YG-Jan2019</strain>
    </source>
</reference>
<protein>
    <submittedName>
        <fullName evidence="1">Uncharacterized protein</fullName>
    </submittedName>
</protein>
<organism evidence="1 2">
    <name type="scientific">Dallia pectoralis</name>
    <name type="common">Alaska blackfish</name>
    <dbReference type="NCBI Taxonomy" id="75939"/>
    <lineage>
        <taxon>Eukaryota</taxon>
        <taxon>Metazoa</taxon>
        <taxon>Chordata</taxon>
        <taxon>Craniata</taxon>
        <taxon>Vertebrata</taxon>
        <taxon>Euteleostomi</taxon>
        <taxon>Actinopterygii</taxon>
        <taxon>Neopterygii</taxon>
        <taxon>Teleostei</taxon>
        <taxon>Protacanthopterygii</taxon>
        <taxon>Esociformes</taxon>
        <taxon>Umbridae</taxon>
        <taxon>Dallia</taxon>
    </lineage>
</organism>
<sequence>MFDFNKNVVLNILMATTVLLPSEQKQFQYAFLPALFSRYIHLVQQEMVPTGLLCRTFFLTNVSV</sequence>
<keyword evidence="2" id="KW-1185">Reference proteome</keyword>
<proteinExistence type="predicted"/>
<accession>A0ACC2FE96</accession>
<evidence type="ECO:0000313" key="2">
    <source>
        <dbReference type="Proteomes" id="UP001157502"/>
    </source>
</evidence>